<dbReference type="Gene3D" id="1.25.40.10">
    <property type="entry name" value="Tetratricopeptide repeat domain"/>
    <property type="match status" value="5"/>
</dbReference>
<feature type="repeat" description="PPR" evidence="1">
    <location>
        <begin position="311"/>
        <end position="345"/>
    </location>
</feature>
<name>A0AAD3H1D0_9STRA</name>
<dbReference type="Pfam" id="PF01535">
    <property type="entry name" value="PPR"/>
    <property type="match status" value="4"/>
</dbReference>
<proteinExistence type="predicted"/>
<comment type="caution">
    <text evidence="2">The sequence shown here is derived from an EMBL/GenBank/DDBJ whole genome shotgun (WGS) entry which is preliminary data.</text>
</comment>
<evidence type="ECO:0000313" key="3">
    <source>
        <dbReference type="Proteomes" id="UP001054902"/>
    </source>
</evidence>
<dbReference type="GO" id="GO:0006396">
    <property type="term" value="P:RNA processing"/>
    <property type="evidence" value="ECO:0007669"/>
    <property type="project" value="TreeGrafter"/>
</dbReference>
<keyword evidence="3" id="KW-1185">Reference proteome</keyword>
<feature type="repeat" description="PPR" evidence="1">
    <location>
        <begin position="665"/>
        <end position="699"/>
    </location>
</feature>
<dbReference type="InterPro" id="IPR002885">
    <property type="entry name" value="PPR_rpt"/>
</dbReference>
<evidence type="ECO:0000256" key="1">
    <source>
        <dbReference type="PROSITE-ProRule" id="PRU00708"/>
    </source>
</evidence>
<dbReference type="NCBIfam" id="TIGR00756">
    <property type="entry name" value="PPR"/>
    <property type="match status" value="5"/>
</dbReference>
<dbReference type="PANTHER" id="PTHR47934">
    <property type="entry name" value="PENTATRICOPEPTIDE REPEAT-CONTAINING PROTEIN PET309, MITOCHONDRIAL"/>
    <property type="match status" value="1"/>
</dbReference>
<dbReference type="PANTHER" id="PTHR47934:SF6">
    <property type="entry name" value="MITOCHONDRIAL GROUP I INTRON SPLICING FACTOR CCM1-RELATED"/>
    <property type="match status" value="1"/>
</dbReference>
<evidence type="ECO:0008006" key="4">
    <source>
        <dbReference type="Google" id="ProtNLM"/>
    </source>
</evidence>
<dbReference type="GO" id="GO:0005739">
    <property type="term" value="C:mitochondrion"/>
    <property type="evidence" value="ECO:0007669"/>
    <property type="project" value="TreeGrafter"/>
</dbReference>
<dbReference type="EMBL" id="BLLK01000022">
    <property type="protein sequence ID" value="GFH46982.1"/>
    <property type="molecule type" value="Genomic_DNA"/>
</dbReference>
<dbReference type="AlphaFoldDB" id="A0AAD3H1D0"/>
<dbReference type="InterPro" id="IPR051114">
    <property type="entry name" value="Mito_RNA_Proc_CCM1"/>
</dbReference>
<dbReference type="GO" id="GO:0007005">
    <property type="term" value="P:mitochondrion organization"/>
    <property type="evidence" value="ECO:0007669"/>
    <property type="project" value="TreeGrafter"/>
</dbReference>
<feature type="repeat" description="PPR" evidence="1">
    <location>
        <begin position="431"/>
        <end position="465"/>
    </location>
</feature>
<protein>
    <recommendedName>
        <fullName evidence="4">Pentacotripeptide-repeat region of PRORP domain-containing protein</fullName>
    </recommendedName>
</protein>
<dbReference type="Proteomes" id="UP001054902">
    <property type="component" value="Unassembled WGS sequence"/>
</dbReference>
<dbReference type="InterPro" id="IPR011990">
    <property type="entry name" value="TPR-like_helical_dom_sf"/>
</dbReference>
<sequence length="821" mass="92312">MERIKQDSSRNSPILMTRENRTFVVSLVLFLFLAHICTLVEGFQGATVSYNRFPRIQKLGATSDEIYNSIDVISARNPSLKASNRSNDLQILNEEIEKRMSHANTDATIDYDWEGIRDLMQHIVKTANYKNTQERKLVHDSFRLISSQTFRQPTSLSWDAVKFGLEMMELQVSVGSIPRSLCLQALKSLNIFMRNTKGLSLADRQFQANSAFRILQRLCTGVGLHIPKEQNKNVQISLDERDFCMVLNGFVNVGDLQMAHRVVALQCRTDNAPPLSPIGYSILIKGHGRQGDIQGVDELLARAKMNDIEPDIIMYNSLIDAYINCDEVSKAYSLFKQLKELRPSQEEQENPLPTPNLRSYNTMLKGFAKAEDMESALSLAKEMENAKLWDSVTTNTLVSAAIATQNFAMAESILERYTIIPYTGKKRWHPNVEAYTQLIGAYSLNGDLENAKRVFKLMKERGVDPNEYTYTAIMGALAREWQTPQIKKLLLYMKNVDAIIPSVVTYNAILAGIIEKNNYQEEGDGSDLVYNKVADDVLDIFQDMLATSVTPNEITASLLVDALGYCKPSRLDETRNIISKMDENGLVNSNNARISTSMIRAYSKASDIAGAQRTFDAISEPDTIAFNALLSAYCDSGSIRQAMNIYRNNFNLAELKNGESYVSHDVATYTILISSLLKIGSTQNASKMYNEMKKEGISPDTGAIDAVLTPMISLGNSVGLTDKDINFISEVLADGRKLEWPGEYLKRKEKAIKIISSGRMRDSSIESLDEDPLFKRKNWNKVDSGFKLWGGIIPQETSKPVIDEFLESKNWNDMDSSFRLF</sequence>
<reference evidence="2 3" key="1">
    <citation type="journal article" date="2021" name="Sci. Rep.">
        <title>The genome of the diatom Chaetoceros tenuissimus carries an ancient integrated fragment of an extant virus.</title>
        <authorList>
            <person name="Hongo Y."/>
            <person name="Kimura K."/>
            <person name="Takaki Y."/>
            <person name="Yoshida Y."/>
            <person name="Baba S."/>
            <person name="Kobayashi G."/>
            <person name="Nagasaki K."/>
            <person name="Hano T."/>
            <person name="Tomaru Y."/>
        </authorList>
    </citation>
    <scope>NUCLEOTIDE SEQUENCE [LARGE SCALE GENOMIC DNA]</scope>
    <source>
        <strain evidence="2 3">NIES-3715</strain>
    </source>
</reference>
<gene>
    <name evidence="2" type="ORF">CTEN210_03457</name>
</gene>
<accession>A0AAD3H1D0</accession>
<dbReference type="PROSITE" id="PS51375">
    <property type="entry name" value="PPR"/>
    <property type="match status" value="4"/>
</dbReference>
<dbReference type="GO" id="GO:0003729">
    <property type="term" value="F:mRNA binding"/>
    <property type="evidence" value="ECO:0007669"/>
    <property type="project" value="TreeGrafter"/>
</dbReference>
<evidence type="ECO:0000313" key="2">
    <source>
        <dbReference type="EMBL" id="GFH46982.1"/>
    </source>
</evidence>
<organism evidence="2 3">
    <name type="scientific">Chaetoceros tenuissimus</name>
    <dbReference type="NCBI Taxonomy" id="426638"/>
    <lineage>
        <taxon>Eukaryota</taxon>
        <taxon>Sar</taxon>
        <taxon>Stramenopiles</taxon>
        <taxon>Ochrophyta</taxon>
        <taxon>Bacillariophyta</taxon>
        <taxon>Coscinodiscophyceae</taxon>
        <taxon>Chaetocerotophycidae</taxon>
        <taxon>Chaetocerotales</taxon>
        <taxon>Chaetocerotaceae</taxon>
        <taxon>Chaetoceros</taxon>
    </lineage>
</organism>
<feature type="repeat" description="PPR" evidence="1">
    <location>
        <begin position="356"/>
        <end position="390"/>
    </location>
</feature>
<dbReference type="Pfam" id="PF13041">
    <property type="entry name" value="PPR_2"/>
    <property type="match status" value="2"/>
</dbReference>